<dbReference type="GO" id="GO:0051603">
    <property type="term" value="P:proteolysis involved in protein catabolic process"/>
    <property type="evidence" value="ECO:0007669"/>
    <property type="project" value="TreeGrafter"/>
</dbReference>
<evidence type="ECO:0000256" key="3">
    <source>
        <dbReference type="ARBA" id="ARBA00022723"/>
    </source>
</evidence>
<reference evidence="8" key="1">
    <citation type="submission" date="2023-11" db="EMBL/GenBank/DDBJ databases">
        <authorList>
            <person name="De Vega J J."/>
            <person name="De Vega J J."/>
        </authorList>
    </citation>
    <scope>NUCLEOTIDE SEQUENCE</scope>
</reference>
<dbReference type="InterPro" id="IPR047177">
    <property type="entry name" value="Pept_M20A"/>
</dbReference>
<keyword evidence="9" id="KW-1185">Reference proteome</keyword>
<dbReference type="Pfam" id="PF01546">
    <property type="entry name" value="Peptidase_M20"/>
    <property type="match status" value="2"/>
</dbReference>
<keyword evidence="6" id="KW-0472">Membrane</keyword>
<name>A0AAD2HU82_9AGAR</name>
<dbReference type="FunFam" id="3.40.630.10:FF:000027">
    <property type="entry name" value="N-fatty-acyl-amino acid synthase/hydrolase PM20D1"/>
    <property type="match status" value="1"/>
</dbReference>
<evidence type="ECO:0000256" key="2">
    <source>
        <dbReference type="ARBA" id="ARBA00022670"/>
    </source>
</evidence>
<dbReference type="InterPro" id="IPR011650">
    <property type="entry name" value="Peptidase_M20_dimer"/>
</dbReference>
<protein>
    <recommendedName>
        <fullName evidence="7">Peptidase M20 dimerisation domain-containing protein</fullName>
    </recommendedName>
</protein>
<dbReference type="InterPro" id="IPR036264">
    <property type="entry name" value="Bact_exopeptidase_dim_dom"/>
</dbReference>
<dbReference type="PROSITE" id="PS00758">
    <property type="entry name" value="ARGE_DAPE_CPG2_1"/>
    <property type="match status" value="2"/>
</dbReference>
<dbReference type="InterPro" id="IPR002933">
    <property type="entry name" value="Peptidase_M20"/>
</dbReference>
<comment type="similarity">
    <text evidence="1">Belongs to the peptidase M20A family.</text>
</comment>
<proteinExistence type="inferred from homology"/>
<dbReference type="AlphaFoldDB" id="A0AAD2HU82"/>
<dbReference type="CDD" id="cd05674">
    <property type="entry name" value="M20_yscS"/>
    <property type="match status" value="1"/>
</dbReference>
<evidence type="ECO:0000313" key="8">
    <source>
        <dbReference type="EMBL" id="CAK5282359.1"/>
    </source>
</evidence>
<dbReference type="GO" id="GO:0004180">
    <property type="term" value="F:carboxypeptidase activity"/>
    <property type="evidence" value="ECO:0007669"/>
    <property type="project" value="TreeGrafter"/>
</dbReference>
<keyword evidence="6" id="KW-1133">Transmembrane helix</keyword>
<keyword evidence="4" id="KW-0378">Hydrolase</keyword>
<evidence type="ECO:0000313" key="9">
    <source>
        <dbReference type="Proteomes" id="UP001295794"/>
    </source>
</evidence>
<keyword evidence="5" id="KW-0862">Zinc</keyword>
<feature type="transmembrane region" description="Helical" evidence="6">
    <location>
        <begin position="77"/>
        <end position="98"/>
    </location>
</feature>
<comment type="caution">
    <text evidence="8">The sequence shown here is derived from an EMBL/GenBank/DDBJ whole genome shotgun (WGS) entry which is preliminary data.</text>
</comment>
<evidence type="ECO:0000256" key="6">
    <source>
        <dbReference type="SAM" id="Phobius"/>
    </source>
</evidence>
<evidence type="ECO:0000256" key="1">
    <source>
        <dbReference type="ARBA" id="ARBA00006247"/>
    </source>
</evidence>
<dbReference type="Gene3D" id="3.40.630.10">
    <property type="entry name" value="Zn peptidases"/>
    <property type="match status" value="2"/>
</dbReference>
<dbReference type="PANTHER" id="PTHR45962:SF1">
    <property type="entry name" value="N-FATTY-ACYL-AMINO ACID SYNTHASE_HYDROLASE PM20D1"/>
    <property type="match status" value="1"/>
</dbReference>
<dbReference type="Pfam" id="PF07687">
    <property type="entry name" value="M20_dimer"/>
    <property type="match status" value="2"/>
</dbReference>
<dbReference type="InterPro" id="IPR001261">
    <property type="entry name" value="ArgE/DapE_CS"/>
</dbReference>
<dbReference type="GO" id="GO:0000328">
    <property type="term" value="C:fungal-type vacuole lumen"/>
    <property type="evidence" value="ECO:0007669"/>
    <property type="project" value="TreeGrafter"/>
</dbReference>
<organism evidence="8 9">
    <name type="scientific">Mycena citricolor</name>
    <dbReference type="NCBI Taxonomy" id="2018698"/>
    <lineage>
        <taxon>Eukaryota</taxon>
        <taxon>Fungi</taxon>
        <taxon>Dikarya</taxon>
        <taxon>Basidiomycota</taxon>
        <taxon>Agaricomycotina</taxon>
        <taxon>Agaricomycetes</taxon>
        <taxon>Agaricomycetidae</taxon>
        <taxon>Agaricales</taxon>
        <taxon>Marasmiineae</taxon>
        <taxon>Mycenaceae</taxon>
        <taxon>Mycena</taxon>
    </lineage>
</organism>
<keyword evidence="6" id="KW-0812">Transmembrane</keyword>
<dbReference type="Proteomes" id="UP001295794">
    <property type="component" value="Unassembled WGS sequence"/>
</dbReference>
<feature type="domain" description="Peptidase M20 dimerisation" evidence="7">
    <location>
        <begin position="336"/>
        <end position="485"/>
    </location>
</feature>
<dbReference type="PROSITE" id="PS00759">
    <property type="entry name" value="ARGE_DAPE_CPG2_2"/>
    <property type="match status" value="2"/>
</dbReference>
<evidence type="ECO:0000256" key="4">
    <source>
        <dbReference type="ARBA" id="ARBA00022801"/>
    </source>
</evidence>
<dbReference type="EMBL" id="CAVNYO010000453">
    <property type="protein sequence ID" value="CAK5282359.1"/>
    <property type="molecule type" value="Genomic_DNA"/>
</dbReference>
<evidence type="ECO:0000256" key="5">
    <source>
        <dbReference type="ARBA" id="ARBA00022833"/>
    </source>
</evidence>
<dbReference type="Gene3D" id="3.30.70.360">
    <property type="match status" value="1"/>
</dbReference>
<keyword evidence="3" id="KW-0479">Metal-binding</keyword>
<sequence>MEIPIWDKTDELRWTLPPELRNLTIRRSGHGRIYGTDHGGRDLFETTMADEKNSLPLPMAPIPAPKPKPKNRRVRNAMLSIVTLSCLALLVVSHSGLFSKYVRKASAKTFKLSARPQTGCHQADVLSPKRDAELLETISDLLMSENFQSNVIDRLAGAIRIPTVVEDDMTMLDGDRRWDVFQDLQDYLDVTYPLMHDRLDVRTVNRYARLYTWEGSNEELAPILLTAHQDVVPVESETLSVVGEYMYGRGAADDKSRLTAVMTTLETMIENGFEPARTIVLSLGFDEELSGAQGSRALAAELEEFYGYDTPFAFVLEEGGGFSGNSRDGIFALPAVAEKGYLDLEVEVRSPGGHSSRPPAHTTIGMLGSVIVKYEDNPFSLNLDRDSVPYQMLQCRAKYSPTIPWKLKQFIDMSQYSDYALAQVEDIIFKDETWRHLIGTTQAVDIIQGGVKSNSLPEQAVALVNHRISTSSSVAETMARDTALLHSIAHEFNLNFTAFGRQIIAAPGSDRGTLRLEAVEGGELEPAPRSPISGRGSEAYQILSGSIKAAFNGYRGLDDPNAVIVSPGLHTENTGSRYYHDLSRNIFRYNHKNLMGDQLPSGSHTVNEVIRTESLLEMIHFFTTLILNADESTEIYAAYLLSSHTMASEKSALPLPTGTAPAPSSGSRRRSALLVAVTLACVAFSFFSHADKITSRVSVVAGESLGLHRYEASCAQAGVVTPKRGAPLLDAVGDLLATDAFQSKIITWLSEAVQVPTEVYDGMPPPGQDPRWEVFGPFHDYLLSAFPLVHETLALTKVNTYGLLYQWAGSDSSLKPILFAAHQDVVPVEPLTYDDWTHPPFSGHYDGKYIWGRGSSDDKSGLISIMATIETMIAQGFKPARTIVIAFGFDEEASGRQGAGALGEAMEKIYGKDLPFAFVVDEGGGFGGDAEQGVFAMPAVAEKGYLDVQLELNSPGGHSSIPPVHTTIGMLAALIVKYEENPYPATLDRDSVPYQTLQCMTEYSPSYTEDFKKLVRRSRHSDRALKEVEAIVLAQPVQRALIGTTQAVDIIHGGVKSNALPEQAVALVNHRISTSSSVGETMAHDTALLQGLAEEFNLTYTAFGKLISAANAPAYGTLTLKDAHGTALEPAPRSPLSGPGSEAYQILSGSIKATFNAHRGLDDPNAIIVAPGMSTGNTDTRYYWNLSHSIFRYNHNNAMGKREILGGAHTVNEAVLAESLFEMVRFFTTLILNADESTVI</sequence>
<dbReference type="GO" id="GO:0046872">
    <property type="term" value="F:metal ion binding"/>
    <property type="evidence" value="ECO:0007669"/>
    <property type="project" value="UniProtKB-KW"/>
</dbReference>
<gene>
    <name evidence="8" type="ORF">MYCIT1_LOCUS34048</name>
</gene>
<dbReference type="SUPFAM" id="SSF55031">
    <property type="entry name" value="Bacterial exopeptidase dimerisation domain"/>
    <property type="match status" value="2"/>
</dbReference>
<feature type="domain" description="Peptidase M20 dimerisation" evidence="7">
    <location>
        <begin position="940"/>
        <end position="1083"/>
    </location>
</feature>
<dbReference type="SUPFAM" id="SSF53187">
    <property type="entry name" value="Zn-dependent exopeptidases"/>
    <property type="match status" value="2"/>
</dbReference>
<dbReference type="PANTHER" id="PTHR45962">
    <property type="entry name" value="N-FATTY-ACYL-AMINO ACID SYNTHASE/HYDROLASE PM20D1"/>
    <property type="match status" value="1"/>
</dbReference>
<accession>A0AAD2HU82</accession>
<evidence type="ECO:0000259" key="7">
    <source>
        <dbReference type="Pfam" id="PF07687"/>
    </source>
</evidence>
<keyword evidence="2" id="KW-0645">Protease</keyword>